<feature type="compositionally biased region" description="Low complexity" evidence="7">
    <location>
        <begin position="1089"/>
        <end position="1101"/>
    </location>
</feature>
<gene>
    <name evidence="10" type="primary">SEC16</name>
    <name evidence="10" type="ORF">BG006_009210</name>
</gene>
<feature type="region of interest" description="Disordered" evidence="7">
    <location>
        <begin position="71"/>
        <end position="124"/>
    </location>
</feature>
<dbReference type="PANTHER" id="PTHR13402">
    <property type="entry name" value="RGPR-RELATED"/>
    <property type="match status" value="1"/>
</dbReference>
<evidence type="ECO:0000256" key="2">
    <source>
        <dbReference type="ARBA" id="ARBA00022448"/>
    </source>
</evidence>
<evidence type="ECO:0000313" key="10">
    <source>
        <dbReference type="EMBL" id="KAF9336255.1"/>
    </source>
</evidence>
<feature type="domain" description="Sec16 central conserved" evidence="9">
    <location>
        <begin position="205"/>
        <end position="319"/>
    </location>
</feature>
<reference evidence="10" key="1">
    <citation type="journal article" date="2020" name="Fungal Divers.">
        <title>Resolving the Mortierellaceae phylogeny through synthesis of multi-gene phylogenetics and phylogenomics.</title>
        <authorList>
            <person name="Vandepol N."/>
            <person name="Liber J."/>
            <person name="Desiro A."/>
            <person name="Na H."/>
            <person name="Kennedy M."/>
            <person name="Barry K."/>
            <person name="Grigoriev I.V."/>
            <person name="Miller A.N."/>
            <person name="O'Donnell K."/>
            <person name="Stajich J.E."/>
            <person name="Bonito G."/>
        </authorList>
    </citation>
    <scope>NUCLEOTIDE SEQUENCE</scope>
    <source>
        <strain evidence="10">NVP1</strain>
    </source>
</reference>
<evidence type="ECO:0000256" key="4">
    <source>
        <dbReference type="ARBA" id="ARBA00022892"/>
    </source>
</evidence>
<evidence type="ECO:0000256" key="1">
    <source>
        <dbReference type="ARBA" id="ARBA00005927"/>
    </source>
</evidence>
<dbReference type="EMBL" id="JAAAUY010000066">
    <property type="protein sequence ID" value="KAF9336255.1"/>
    <property type="molecule type" value="Genomic_DNA"/>
</dbReference>
<dbReference type="GO" id="GO:0005789">
    <property type="term" value="C:endoplasmic reticulum membrane"/>
    <property type="evidence" value="ECO:0007669"/>
    <property type="project" value="UniProtKB-SubCell"/>
</dbReference>
<dbReference type="CDD" id="cd09233">
    <property type="entry name" value="ACE1-Sec16-like"/>
    <property type="match status" value="1"/>
</dbReference>
<sequence length="1481" mass="162076">MLPAQTTQAYQSSRTPYMGPLRSQFPSTSQLLLEPCPFAECGGENKPQAKFCSECGRSISAASRSATPALGHYAEFPGNNAPPMPSLDRMNSFSFDQQPHQEQQPENYPGYSQEGQSYQQEYSQDQQYGYDGQQEQYDYTGEQQGYDQGYDQTGYYDESGQYYDPTTGQYIDPYAQQEAMPEPEPEPVEPEPVGIDDPLNRAFGCPLIAFGFGGKIMSSFPRTVQRFASATSGMVNKRYPGDLQLQHIKDFVPVDTAIATYPGPLLMDSSVQMKNKRKDVLKLIEDKIKEFEVDQHDSSFDAHKVLIWKLFKVMFEQEGTLIGGAKVDEAVRSVLLSIPLSVYPIQPAQQPSSLIGSSASLDVLQDLLRNGDRAGAVRYAMSSNLWAHALVISSCVNKELWKEAVNGFVNQELMNGGGDAQANGREALRVLYALFSGQTQTAVSELIPLNLRKAPETHPESSQGAAEDQFVTAESLSMMKPIEEFAVPAASLCQWRDTLVMILSNRTADDQTAISALGDMLMKEGWVEAAHICYLLSPRTSVHSGPDAQLNKLVLIGADSNLHTVYPYYKNIEAFQKTEIYEFASALRSAGATGGLPFLQSYKLIYVWTLIEWGMFSEAGRYLESIEAIVKSQTKGSPYYNVTFLERLKDVTDRLTGSNQLAVSGDSWFPKKVPKPTIGGIFDALDSKISKFIAGDNDQPKQSVTEAKVESGPFSNAPALPDIIPAPVRTASSASTRAAVVAPVGGNNSRRSSDLGRPSLEIPRTDAYGHSQSAEHTLASAAHINANAGQYHADADYTYTEEATYNAEYQVQEYQTQEYQQGEVQYSEGQYDAVYDNQYQTAEGAEYTFTEDAVYNTEYQAQGDAQYEATQYDATQHDAIQYDTTQYDASQYDATQYDATQYDATQYDATQYGAEYHEQTAEIAEEAAAEDADVGCQNTDDQSTGVYSQLSSAVAVAPVQEAAPLKQNEILADEPTFEQSADLASPAKSAAPEPAPVAAVAPAQSLIAETQSVVEQEVVQGEYTEENYDYQGEYQQGDYQQGDYQQGDYQQEEYQQGEYAQEGYDQSQYPQESYHEGDYQQTEYEEGQYQDGQYQQEDYSQGQYQGEYQEGDYQQQGEQQAEYAQGDYQQEGEYQEGAEYNQAEYNQADYQQGEYQHQDEYQGEYQEGEYQGDYNQSEYVATENYEQETAQESTEPGVLPVTSEYQDQAEYDAAGVYQGHPNGAEYSAEGAQDYSSGGWWGADANANGTEQTLVDDSAAAPADGAQEPQDNYEEGQFISFGAVPAIPTFGTQTSTPVNNSHAQQNNSAFDDEDDFGMGNNSLKKGKAPAPAEDADVPAAQDAVAANAAGEGDDSKGWWSKLLGGEKREGTPKPVKANLGEENNFYFDETLKKWVNKKAGPEAASASEPLPPPPMSRTATPGTSNTPPAGGPPSRGPPSGGMAAAAGPGPTAAGPPGPRPVAGAGPRRGARAKYVDVFNTTS</sequence>
<keyword evidence="6" id="KW-0472">Membrane</keyword>
<feature type="compositionally biased region" description="Low complexity" evidence="7">
    <location>
        <begin position="111"/>
        <end position="124"/>
    </location>
</feature>
<evidence type="ECO:0000313" key="11">
    <source>
        <dbReference type="Proteomes" id="UP000696485"/>
    </source>
</evidence>
<dbReference type="GO" id="GO:0006914">
    <property type="term" value="P:autophagy"/>
    <property type="evidence" value="ECO:0007669"/>
    <property type="project" value="UniProtKB-KW"/>
</dbReference>
<comment type="function">
    <text evidence="5 6">Involved in the initiation of assembly of the COPII coat required for the formation of transport vesicles from the endoplasmic reticulum (ER) and the selection of cargo molecules. Also involved in autophagy.</text>
</comment>
<dbReference type="Pfam" id="PF12932">
    <property type="entry name" value="Sec16"/>
    <property type="match status" value="1"/>
</dbReference>
<evidence type="ECO:0000256" key="6">
    <source>
        <dbReference type="RuleBase" id="RU364101"/>
    </source>
</evidence>
<feature type="compositionally biased region" description="Polar residues" evidence="7">
    <location>
        <begin position="1"/>
        <end position="15"/>
    </location>
</feature>
<dbReference type="InterPro" id="IPR024298">
    <property type="entry name" value="Sec16_Sec23-bd"/>
</dbReference>
<evidence type="ECO:0000256" key="3">
    <source>
        <dbReference type="ARBA" id="ARBA00022824"/>
    </source>
</evidence>
<keyword evidence="6" id="KW-0072">Autophagy</keyword>
<feature type="compositionally biased region" description="Polar residues" evidence="7">
    <location>
        <begin position="1289"/>
        <end position="1308"/>
    </location>
</feature>
<proteinExistence type="inferred from homology"/>
<dbReference type="GO" id="GO:0070973">
    <property type="term" value="P:protein localization to endoplasmic reticulum exit site"/>
    <property type="evidence" value="ECO:0007669"/>
    <property type="project" value="TreeGrafter"/>
</dbReference>
<comment type="subcellular location">
    <subcellularLocation>
        <location evidence="6">Endoplasmic reticulum membrane</location>
    </subcellularLocation>
</comment>
<feature type="region of interest" description="Disordered" evidence="7">
    <location>
        <begin position="1154"/>
        <end position="1175"/>
    </location>
</feature>
<dbReference type="GO" id="GO:0016192">
    <property type="term" value="P:vesicle-mediated transport"/>
    <property type="evidence" value="ECO:0007669"/>
    <property type="project" value="UniProtKB-KW"/>
</dbReference>
<comment type="caution">
    <text evidence="10">The sequence shown here is derived from an EMBL/GenBank/DDBJ whole genome shotgun (WGS) entry which is preliminary data.</text>
</comment>
<name>A0A9P5VQ38_9FUNG</name>
<comment type="similarity">
    <text evidence="1 6">Belongs to the SEC16 family.</text>
</comment>
<dbReference type="GO" id="GO:0007030">
    <property type="term" value="P:Golgi organization"/>
    <property type="evidence" value="ECO:0007669"/>
    <property type="project" value="TreeGrafter"/>
</dbReference>
<feature type="compositionally biased region" description="Low complexity" evidence="7">
    <location>
        <begin position="1163"/>
        <end position="1174"/>
    </location>
</feature>
<dbReference type="PANTHER" id="PTHR13402:SF6">
    <property type="entry name" value="SECRETORY 16, ISOFORM I"/>
    <property type="match status" value="1"/>
</dbReference>
<organism evidence="10 11">
    <name type="scientific">Podila minutissima</name>
    <dbReference type="NCBI Taxonomy" id="64525"/>
    <lineage>
        <taxon>Eukaryota</taxon>
        <taxon>Fungi</taxon>
        <taxon>Fungi incertae sedis</taxon>
        <taxon>Mucoromycota</taxon>
        <taxon>Mortierellomycotina</taxon>
        <taxon>Mortierellomycetes</taxon>
        <taxon>Mortierellales</taxon>
        <taxon>Mortierellaceae</taxon>
        <taxon>Podila</taxon>
    </lineage>
</organism>
<feature type="domain" description="Sec16 Sec23-binding" evidence="8">
    <location>
        <begin position="364"/>
        <end position="696"/>
    </location>
</feature>
<evidence type="ECO:0000259" key="9">
    <source>
        <dbReference type="Pfam" id="PF12932"/>
    </source>
</evidence>
<feature type="compositionally biased region" description="Low complexity" evidence="7">
    <location>
        <begin position="1439"/>
        <end position="1451"/>
    </location>
</feature>
<dbReference type="GO" id="GO:0015031">
    <property type="term" value="P:protein transport"/>
    <property type="evidence" value="ECO:0007669"/>
    <property type="project" value="UniProtKB-KW"/>
</dbReference>
<feature type="region of interest" description="Disordered" evidence="7">
    <location>
        <begin position="1289"/>
        <end position="1378"/>
    </location>
</feature>
<feature type="region of interest" description="Disordered" evidence="7">
    <location>
        <begin position="1397"/>
        <end position="1481"/>
    </location>
</feature>
<dbReference type="GO" id="GO:0070971">
    <property type="term" value="C:endoplasmic reticulum exit site"/>
    <property type="evidence" value="ECO:0007669"/>
    <property type="project" value="TreeGrafter"/>
</dbReference>
<evidence type="ECO:0000259" key="8">
    <source>
        <dbReference type="Pfam" id="PF12931"/>
    </source>
</evidence>
<keyword evidence="3 6" id="KW-0256">Endoplasmic reticulum</keyword>
<feature type="region of interest" description="Disordered" evidence="7">
    <location>
        <begin position="1242"/>
        <end position="1272"/>
    </location>
</feature>
<dbReference type="Pfam" id="PF12931">
    <property type="entry name" value="TPR_Sec16"/>
    <property type="match status" value="1"/>
</dbReference>
<keyword evidence="11" id="KW-1185">Reference proteome</keyword>
<dbReference type="InterPro" id="IPR024340">
    <property type="entry name" value="Sec16_CCD"/>
</dbReference>
<dbReference type="Gene3D" id="1.25.40.1030">
    <property type="match status" value="1"/>
</dbReference>
<evidence type="ECO:0000256" key="5">
    <source>
        <dbReference type="ARBA" id="ARBA00024687"/>
    </source>
</evidence>
<dbReference type="Proteomes" id="UP000696485">
    <property type="component" value="Unassembled WGS sequence"/>
</dbReference>
<evidence type="ECO:0000256" key="7">
    <source>
        <dbReference type="SAM" id="MobiDB-lite"/>
    </source>
</evidence>
<dbReference type="GO" id="GO:0012507">
    <property type="term" value="C:ER to Golgi transport vesicle membrane"/>
    <property type="evidence" value="ECO:0007669"/>
    <property type="project" value="TreeGrafter"/>
</dbReference>
<accession>A0A9P5VQ38</accession>
<keyword evidence="4 6" id="KW-0931">ER-Golgi transport</keyword>
<feature type="region of interest" description="Disordered" evidence="7">
    <location>
        <begin position="742"/>
        <end position="774"/>
    </location>
</feature>
<protein>
    <recommendedName>
        <fullName evidence="6">Protein transport protein sec16</fullName>
    </recommendedName>
</protein>
<feature type="compositionally biased region" description="Low complexity" evidence="7">
    <location>
        <begin position="1327"/>
        <end position="1349"/>
    </location>
</feature>
<keyword evidence="2 6" id="KW-0813">Transport</keyword>
<feature type="region of interest" description="Disordered" evidence="7">
    <location>
        <begin position="1063"/>
        <end position="1101"/>
    </location>
</feature>
<feature type="region of interest" description="Disordered" evidence="7">
    <location>
        <begin position="696"/>
        <end position="722"/>
    </location>
</feature>
<feature type="compositionally biased region" description="Polar residues" evidence="7">
    <location>
        <begin position="1416"/>
        <end position="1425"/>
    </location>
</feature>
<feature type="compositionally biased region" description="Polar residues" evidence="7">
    <location>
        <begin position="89"/>
        <end position="106"/>
    </location>
</feature>
<keyword evidence="6" id="KW-0653">Protein transport</keyword>
<feature type="region of interest" description="Disordered" evidence="7">
    <location>
        <begin position="1"/>
        <end position="23"/>
    </location>
</feature>